<dbReference type="Gene3D" id="1.20.5.4130">
    <property type="match status" value="1"/>
</dbReference>
<dbReference type="InterPro" id="IPR041118">
    <property type="entry name" value="Rx_N"/>
</dbReference>
<dbReference type="SUPFAM" id="SSF52540">
    <property type="entry name" value="P-loop containing nucleoside triphosphate hydrolases"/>
    <property type="match status" value="1"/>
</dbReference>
<dbReference type="GO" id="GO:0005524">
    <property type="term" value="F:ATP binding"/>
    <property type="evidence" value="ECO:0007669"/>
    <property type="project" value="UniProtKB-KW"/>
</dbReference>
<keyword evidence="5" id="KW-0611">Plant defense</keyword>
<evidence type="ECO:0000256" key="3">
    <source>
        <dbReference type="ARBA" id="ARBA00022737"/>
    </source>
</evidence>
<protein>
    <submittedName>
        <fullName evidence="9">OLC1v1016015C1</fullName>
    </submittedName>
</protein>
<dbReference type="InterPro" id="IPR038005">
    <property type="entry name" value="RX-like_CC"/>
</dbReference>
<keyword evidence="6" id="KW-0067">ATP-binding</keyword>
<dbReference type="EMBL" id="OX459125">
    <property type="protein sequence ID" value="CAI9115177.1"/>
    <property type="molecule type" value="Genomic_DNA"/>
</dbReference>
<dbReference type="InterPro" id="IPR044974">
    <property type="entry name" value="Disease_R_plants"/>
</dbReference>
<dbReference type="PANTHER" id="PTHR23155">
    <property type="entry name" value="DISEASE RESISTANCE PROTEIN RP"/>
    <property type="match status" value="1"/>
</dbReference>
<dbReference type="PANTHER" id="PTHR23155:SF1205">
    <property type="entry name" value="DISEASE RESISTANCE PROTEIN RPM1"/>
    <property type="match status" value="1"/>
</dbReference>
<keyword evidence="7" id="KW-0175">Coiled coil</keyword>
<dbReference type="InterPro" id="IPR042197">
    <property type="entry name" value="Apaf_helical"/>
</dbReference>
<organism evidence="9 10">
    <name type="scientific">Oldenlandia corymbosa var. corymbosa</name>
    <dbReference type="NCBI Taxonomy" id="529605"/>
    <lineage>
        <taxon>Eukaryota</taxon>
        <taxon>Viridiplantae</taxon>
        <taxon>Streptophyta</taxon>
        <taxon>Embryophyta</taxon>
        <taxon>Tracheophyta</taxon>
        <taxon>Spermatophyta</taxon>
        <taxon>Magnoliopsida</taxon>
        <taxon>eudicotyledons</taxon>
        <taxon>Gunneridae</taxon>
        <taxon>Pentapetalae</taxon>
        <taxon>asterids</taxon>
        <taxon>lamiids</taxon>
        <taxon>Gentianales</taxon>
        <taxon>Rubiaceae</taxon>
        <taxon>Rubioideae</taxon>
        <taxon>Spermacoceae</taxon>
        <taxon>Hedyotis-Oldenlandia complex</taxon>
        <taxon>Oldenlandia</taxon>
    </lineage>
</organism>
<keyword evidence="4" id="KW-0547">Nucleotide-binding</keyword>
<evidence type="ECO:0000256" key="6">
    <source>
        <dbReference type="ARBA" id="ARBA00022840"/>
    </source>
</evidence>
<dbReference type="GO" id="GO:0098542">
    <property type="term" value="P:defense response to other organism"/>
    <property type="evidence" value="ECO:0007669"/>
    <property type="project" value="TreeGrafter"/>
</dbReference>
<evidence type="ECO:0000256" key="7">
    <source>
        <dbReference type="SAM" id="Coils"/>
    </source>
</evidence>
<dbReference type="GO" id="GO:0043531">
    <property type="term" value="F:ADP binding"/>
    <property type="evidence" value="ECO:0007669"/>
    <property type="project" value="InterPro"/>
</dbReference>
<evidence type="ECO:0000256" key="4">
    <source>
        <dbReference type="ARBA" id="ARBA00022741"/>
    </source>
</evidence>
<keyword evidence="3" id="KW-0677">Repeat</keyword>
<accession>A0AAV1E6L3</accession>
<dbReference type="Gene3D" id="1.10.8.430">
    <property type="entry name" value="Helical domain of apoptotic protease-activating factors"/>
    <property type="match status" value="1"/>
</dbReference>
<sequence>MTITIGQIDENFGFKEKCQVPEAAVTFLLENISQALQHYYHLIGDARGNVAELQQQLEELKSVMNDFSRYNHDSEIVEGVVKDIKAVIFEAEDAVDTFLLYAGAQKARSWLERAYHQITDYPKKLLEVGEKMRRVSEKIKVINQDGVNRGIQLLQHQAAIKLIQDDDKTAFKEAPKVEEQHVIGFDGAAETVQKLLTEGPEQLEMSMIRTLENADPYKLDFLTLENSPELLNRKIFQGNECPKHLQDYETRIAEKCAGLLLALVAIAGIIVNDPESNDLWSNVVHSVKDYISREIEETSKVIELMFKHWPNKLKLCFLCLGLFREDFEIPTWKLIRLLIAEGLIKQERYLNMEYVAFKGVHWKANSFSLRTSRYSSLPNVDISFQSRKVLSSVSFVNFWGKLLSGGSLYNWAFTSSFSNFRFPRNSNLLR</sequence>
<feature type="coiled-coil region" evidence="7">
    <location>
        <begin position="43"/>
        <end position="70"/>
    </location>
</feature>
<dbReference type="Proteomes" id="UP001161247">
    <property type="component" value="Chromosome 8"/>
</dbReference>
<comment type="similarity">
    <text evidence="1">Belongs to the disease resistance NB-LRR family.</text>
</comment>
<evidence type="ECO:0000256" key="1">
    <source>
        <dbReference type="ARBA" id="ARBA00008894"/>
    </source>
</evidence>
<dbReference type="InterPro" id="IPR027417">
    <property type="entry name" value="P-loop_NTPase"/>
</dbReference>
<feature type="domain" description="Disease resistance N-terminal" evidence="8">
    <location>
        <begin position="24"/>
        <end position="109"/>
    </location>
</feature>
<evidence type="ECO:0000256" key="2">
    <source>
        <dbReference type="ARBA" id="ARBA00022614"/>
    </source>
</evidence>
<dbReference type="Pfam" id="PF18052">
    <property type="entry name" value="Rx_N"/>
    <property type="match status" value="1"/>
</dbReference>
<evidence type="ECO:0000259" key="8">
    <source>
        <dbReference type="Pfam" id="PF18052"/>
    </source>
</evidence>
<evidence type="ECO:0000256" key="5">
    <source>
        <dbReference type="ARBA" id="ARBA00022821"/>
    </source>
</evidence>
<gene>
    <name evidence="9" type="ORF">OLC1_LOCUS21748</name>
</gene>
<dbReference type="CDD" id="cd14798">
    <property type="entry name" value="RX-CC_like"/>
    <property type="match status" value="1"/>
</dbReference>
<evidence type="ECO:0000313" key="10">
    <source>
        <dbReference type="Proteomes" id="UP001161247"/>
    </source>
</evidence>
<proteinExistence type="inferred from homology"/>
<keyword evidence="2" id="KW-0433">Leucine-rich repeat</keyword>
<name>A0AAV1E6L3_OLDCO</name>
<dbReference type="AlphaFoldDB" id="A0AAV1E6L3"/>
<keyword evidence="10" id="KW-1185">Reference proteome</keyword>
<reference evidence="9" key="1">
    <citation type="submission" date="2023-03" db="EMBL/GenBank/DDBJ databases">
        <authorList>
            <person name="Julca I."/>
        </authorList>
    </citation>
    <scope>NUCLEOTIDE SEQUENCE</scope>
</reference>
<evidence type="ECO:0000313" key="9">
    <source>
        <dbReference type="EMBL" id="CAI9115177.1"/>
    </source>
</evidence>